<evidence type="ECO:0000256" key="1">
    <source>
        <dbReference type="SAM" id="MobiDB-lite"/>
    </source>
</evidence>
<evidence type="ECO:0000313" key="3">
    <source>
        <dbReference type="Proteomes" id="UP001472677"/>
    </source>
</evidence>
<name>A0ABR2F7I1_9ROSI</name>
<organism evidence="2 3">
    <name type="scientific">Hibiscus sabdariffa</name>
    <name type="common">roselle</name>
    <dbReference type="NCBI Taxonomy" id="183260"/>
    <lineage>
        <taxon>Eukaryota</taxon>
        <taxon>Viridiplantae</taxon>
        <taxon>Streptophyta</taxon>
        <taxon>Embryophyta</taxon>
        <taxon>Tracheophyta</taxon>
        <taxon>Spermatophyta</taxon>
        <taxon>Magnoliopsida</taxon>
        <taxon>eudicotyledons</taxon>
        <taxon>Gunneridae</taxon>
        <taxon>Pentapetalae</taxon>
        <taxon>rosids</taxon>
        <taxon>malvids</taxon>
        <taxon>Malvales</taxon>
        <taxon>Malvaceae</taxon>
        <taxon>Malvoideae</taxon>
        <taxon>Hibiscus</taxon>
    </lineage>
</organism>
<gene>
    <name evidence="2" type="ORF">V6N12_028931</name>
</gene>
<feature type="region of interest" description="Disordered" evidence="1">
    <location>
        <begin position="1"/>
        <end position="49"/>
    </location>
</feature>
<comment type="caution">
    <text evidence="2">The sequence shown here is derived from an EMBL/GenBank/DDBJ whole genome shotgun (WGS) entry which is preliminary data.</text>
</comment>
<keyword evidence="3" id="KW-1185">Reference proteome</keyword>
<dbReference type="Proteomes" id="UP001472677">
    <property type="component" value="Unassembled WGS sequence"/>
</dbReference>
<feature type="region of interest" description="Disordered" evidence="1">
    <location>
        <begin position="186"/>
        <end position="206"/>
    </location>
</feature>
<proteinExistence type="predicted"/>
<sequence>MNSDFLGNPISDPLLSPSGRPSDPSTSGAHRDGVVNSDIDSSRGNGLSMEQMDMDMNATTLDISRLPSEVNGVTESDNSMRGSSDSQENHPSFRDMLTKGTVTAQQDSIISALNVDMQAVDVSSRKRRPTVMCRGLHAENSGVAQKSGSQFDVLAPVVEGSNDELLQTDRSDIRGNGVELGKEVGRGKETAASKLGKLPSGASAGAASREQGRVLKGFGQHSLVVVAESENVVEVLPQIVESPVTSGHHEIQWIVNSTYEGDLQPTLQ</sequence>
<accession>A0ABR2F7I1</accession>
<feature type="region of interest" description="Disordered" evidence="1">
    <location>
        <begin position="62"/>
        <end position="93"/>
    </location>
</feature>
<evidence type="ECO:0000313" key="2">
    <source>
        <dbReference type="EMBL" id="KAK8572891.1"/>
    </source>
</evidence>
<feature type="compositionally biased region" description="Polar residues" evidence="1">
    <location>
        <begin position="71"/>
        <end position="86"/>
    </location>
</feature>
<dbReference type="EMBL" id="JBBPBM010000008">
    <property type="protein sequence ID" value="KAK8572891.1"/>
    <property type="molecule type" value="Genomic_DNA"/>
</dbReference>
<reference evidence="2 3" key="1">
    <citation type="journal article" date="2024" name="G3 (Bethesda)">
        <title>Genome assembly of Hibiscus sabdariffa L. provides insights into metabolisms of medicinal natural products.</title>
        <authorList>
            <person name="Kim T."/>
        </authorList>
    </citation>
    <scope>NUCLEOTIDE SEQUENCE [LARGE SCALE GENOMIC DNA]</scope>
    <source>
        <strain evidence="2">TK-2024</strain>
        <tissue evidence="2">Old leaves</tissue>
    </source>
</reference>
<protein>
    <submittedName>
        <fullName evidence="2">Uncharacterized protein</fullName>
    </submittedName>
</protein>